<accession>A0A8J2IV69</accession>
<dbReference type="AlphaFoldDB" id="A0A8J2IV69"/>
<gene>
    <name evidence="1" type="ORF">FEQUK3_LOCUS9191</name>
</gene>
<protein>
    <submittedName>
        <fullName evidence="1">Uncharacterized protein</fullName>
    </submittedName>
</protein>
<proteinExistence type="predicted"/>
<reference evidence="1" key="1">
    <citation type="submission" date="2021-05" db="EMBL/GenBank/DDBJ databases">
        <authorList>
            <person name="Khan N."/>
        </authorList>
    </citation>
    <scope>NUCLEOTIDE SEQUENCE</scope>
</reference>
<dbReference type="EMBL" id="CAJSTJ010000157">
    <property type="protein sequence ID" value="CAG7563490.1"/>
    <property type="molecule type" value="Genomic_DNA"/>
</dbReference>
<name>A0A8J2IV69_FUSEQ</name>
<sequence>MLANTFQYGLLVVVEIDSLTSDSRQPDLLEGVLPRFINLGYDDLVSSKHHSNDSSILIKNGRANVAFVKQTFFRSIAGRPRGGAIELQGRINQTTSRIQEAKGDMARKCTSFDQGKLVFSKLFAASGYTHGSSDIPRPVSALIEVDEARQGSNIVPSGQVRVQCYQDGAAYPTLTFDQSAGSVQFIRPTSVTATHES</sequence>
<evidence type="ECO:0000313" key="2">
    <source>
        <dbReference type="Proteomes" id="UP000693738"/>
    </source>
</evidence>
<evidence type="ECO:0000313" key="1">
    <source>
        <dbReference type="EMBL" id="CAG7563490.1"/>
    </source>
</evidence>
<organism evidence="1 2">
    <name type="scientific">Fusarium equiseti</name>
    <name type="common">Fusarium scirpi</name>
    <dbReference type="NCBI Taxonomy" id="61235"/>
    <lineage>
        <taxon>Eukaryota</taxon>
        <taxon>Fungi</taxon>
        <taxon>Dikarya</taxon>
        <taxon>Ascomycota</taxon>
        <taxon>Pezizomycotina</taxon>
        <taxon>Sordariomycetes</taxon>
        <taxon>Hypocreomycetidae</taxon>
        <taxon>Hypocreales</taxon>
        <taxon>Nectriaceae</taxon>
        <taxon>Fusarium</taxon>
        <taxon>Fusarium incarnatum-equiseti species complex</taxon>
    </lineage>
</organism>
<dbReference type="Proteomes" id="UP000693738">
    <property type="component" value="Unassembled WGS sequence"/>
</dbReference>
<comment type="caution">
    <text evidence="1">The sequence shown here is derived from an EMBL/GenBank/DDBJ whole genome shotgun (WGS) entry which is preliminary data.</text>
</comment>